<name>A0A1J4Q1I7_9ACTN</name>
<feature type="domain" description="Nitroreductase" evidence="2">
    <location>
        <begin position="304"/>
        <end position="481"/>
    </location>
</feature>
<dbReference type="CDD" id="cd02142">
    <property type="entry name" value="McbC_SagB-like_oxidoreductase"/>
    <property type="match status" value="1"/>
</dbReference>
<dbReference type="SUPFAM" id="SSF55469">
    <property type="entry name" value="FMN-dependent nitroreductase-like"/>
    <property type="match status" value="1"/>
</dbReference>
<keyword evidence="5" id="KW-1185">Reference proteome</keyword>
<protein>
    <submittedName>
        <fullName evidence="4">Uncharacterized protein</fullName>
    </submittedName>
</protein>
<comment type="caution">
    <text evidence="4">The sequence shown here is derived from an EMBL/GenBank/DDBJ whole genome shotgun (WGS) entry which is preliminary data.</text>
</comment>
<dbReference type="GO" id="GO:0016491">
    <property type="term" value="F:oxidoreductase activity"/>
    <property type="evidence" value="ECO:0007669"/>
    <property type="project" value="InterPro"/>
</dbReference>
<evidence type="ECO:0000259" key="3">
    <source>
        <dbReference type="Pfam" id="PF22767"/>
    </source>
</evidence>
<evidence type="ECO:0000313" key="4">
    <source>
        <dbReference type="EMBL" id="OIK25992.1"/>
    </source>
</evidence>
<dbReference type="InterPro" id="IPR020051">
    <property type="entry name" value="SagB-type_dehydrogenase"/>
</dbReference>
<proteinExistence type="predicted"/>
<reference evidence="4" key="1">
    <citation type="submission" date="2016-10" db="EMBL/GenBank/DDBJ databases">
        <title>Genome sequence of Streptomyces malaysiense MUSC 136.</title>
        <authorList>
            <person name="Lee L.-H."/>
            <person name="Ser H.-L."/>
        </authorList>
    </citation>
    <scope>NUCLEOTIDE SEQUENCE [LARGE SCALE GENOMIC DNA]</scope>
    <source>
        <strain evidence="4">MUSC 136</strain>
    </source>
</reference>
<evidence type="ECO:0000313" key="5">
    <source>
        <dbReference type="Proteomes" id="UP000034838"/>
    </source>
</evidence>
<accession>A0A1J4Q1I7</accession>
<dbReference type="EMBL" id="LBDA02000042">
    <property type="protein sequence ID" value="OIK25992.1"/>
    <property type="molecule type" value="Genomic_DNA"/>
</dbReference>
<dbReference type="PANTHER" id="PTHR43745:SF2">
    <property type="entry name" value="NITROREDUCTASE MJ1384-RELATED"/>
    <property type="match status" value="1"/>
</dbReference>
<dbReference type="Pfam" id="PF00881">
    <property type="entry name" value="Nitroreductase"/>
    <property type="match status" value="1"/>
</dbReference>
<dbReference type="PANTHER" id="PTHR43745">
    <property type="entry name" value="NITROREDUCTASE MJ1384-RELATED"/>
    <property type="match status" value="1"/>
</dbReference>
<evidence type="ECO:0000259" key="2">
    <source>
        <dbReference type="Pfam" id="PF00881"/>
    </source>
</evidence>
<dbReference type="RefSeq" id="WP_053055571.1">
    <property type="nucleotide sequence ID" value="NZ_LBDA02000042.1"/>
</dbReference>
<sequence>MTGHDPNGVISKPSTAPDPARVGELLRLHPGARVVPVPSGATQIFIGQRGTSLGVLSPGQAAAVELLAAQQVDADALLDVVRGHEGEMGMLKMPGLLKRLRAGGWLSVTLEVAGAPVLTFRPLGPAVPPAPQHDAAPAELRMSRFAVLRAEGTGMVLESPLAHVAAELHDPALAGLLASLPAAPGERPGPGEPEDAPAYPVDYPEAVPALLSALARHGFLVPRSGAAEEDFRFAQWSPHELWFHSRTRVGRHDLPYGGTYWAKDVAEPLPAVRPSFDGRSVELPGVDLQALRASDPTLTDVLEDRKSLRLHDGAAPLTTEQLGEFLYRSARNRGRYQDGAQQLGDRPYPSGGRAYELEIYPLIHRVDGVAPGLYHYDPEGHRLELVAEPGPALTRLAEMSRATAQMSEPPQVTLLITARFGRVMWKYSTMGYALVLKHVGVLYQVMYSVATAMGLAGCGLGGGDSDAFALASGLPWESESTVGEFLLGSRGKEGGDGVPA</sequence>
<dbReference type="InterPro" id="IPR029479">
    <property type="entry name" value="Nitroreductase"/>
</dbReference>
<gene>
    <name evidence="4" type="ORF">VT52_018880</name>
</gene>
<dbReference type="Gene3D" id="3.40.109.10">
    <property type="entry name" value="NADH Oxidase"/>
    <property type="match status" value="1"/>
</dbReference>
<feature type="domain" description="Cyanobactin oxidase ThcOx second" evidence="3">
    <location>
        <begin position="140"/>
        <end position="253"/>
    </location>
</feature>
<dbReference type="OrthoDB" id="3723182at2"/>
<evidence type="ECO:0000256" key="1">
    <source>
        <dbReference type="SAM" id="MobiDB-lite"/>
    </source>
</evidence>
<dbReference type="Pfam" id="PF22767">
    <property type="entry name" value="ThcOx"/>
    <property type="match status" value="1"/>
</dbReference>
<dbReference type="AlphaFoldDB" id="A0A1J4Q1I7"/>
<organism evidence="4 5">
    <name type="scientific">Streptomyces malaysiense</name>
    <dbReference type="NCBI Taxonomy" id="1428626"/>
    <lineage>
        <taxon>Bacteria</taxon>
        <taxon>Bacillati</taxon>
        <taxon>Actinomycetota</taxon>
        <taxon>Actinomycetes</taxon>
        <taxon>Kitasatosporales</taxon>
        <taxon>Streptomycetaceae</taxon>
        <taxon>Streptomyces</taxon>
    </lineage>
</organism>
<dbReference type="NCBIfam" id="TIGR03605">
    <property type="entry name" value="antibiot_sagB"/>
    <property type="match status" value="1"/>
</dbReference>
<dbReference type="Proteomes" id="UP000034838">
    <property type="component" value="Unassembled WGS sequence"/>
</dbReference>
<feature type="region of interest" description="Disordered" evidence="1">
    <location>
        <begin position="1"/>
        <end position="20"/>
    </location>
</feature>
<dbReference type="InterPro" id="IPR000415">
    <property type="entry name" value="Nitroreductase-like"/>
</dbReference>
<dbReference type="InterPro" id="IPR052544">
    <property type="entry name" value="Bacteriocin_Proc_Enz"/>
</dbReference>
<dbReference type="InterPro" id="IPR054488">
    <property type="entry name" value="ThcOx_dom2"/>
</dbReference>